<dbReference type="InterPro" id="IPR008928">
    <property type="entry name" value="6-hairpin_glycosidase_sf"/>
</dbReference>
<dbReference type="SUPFAM" id="SSF48208">
    <property type="entry name" value="Six-hairpin glycosidases"/>
    <property type="match status" value="1"/>
</dbReference>
<evidence type="ECO:0000313" key="2">
    <source>
        <dbReference type="EMBL" id="SDS34986.1"/>
    </source>
</evidence>
<dbReference type="InterPro" id="IPR012341">
    <property type="entry name" value="6hp_glycosidase-like_sf"/>
</dbReference>
<dbReference type="GO" id="GO:0005975">
    <property type="term" value="P:carbohydrate metabolic process"/>
    <property type="evidence" value="ECO:0007669"/>
    <property type="project" value="InterPro"/>
</dbReference>
<dbReference type="Pfam" id="PF06202">
    <property type="entry name" value="GDE_C"/>
    <property type="match status" value="1"/>
</dbReference>
<keyword evidence="3" id="KW-1185">Reference proteome</keyword>
<dbReference type="Proteomes" id="UP000199679">
    <property type="component" value="Chromosome I"/>
</dbReference>
<dbReference type="AlphaFoldDB" id="A0A1H1RHF9"/>
<dbReference type="EMBL" id="LT629740">
    <property type="protein sequence ID" value="SDS34986.1"/>
    <property type="molecule type" value="Genomic_DNA"/>
</dbReference>
<evidence type="ECO:0000313" key="3">
    <source>
        <dbReference type="Proteomes" id="UP000199679"/>
    </source>
</evidence>
<dbReference type="STRING" id="652787.SAMN05216490_0995"/>
<organism evidence="2 3">
    <name type="scientific">Mucilaginibacter mallensis</name>
    <dbReference type="NCBI Taxonomy" id="652787"/>
    <lineage>
        <taxon>Bacteria</taxon>
        <taxon>Pseudomonadati</taxon>
        <taxon>Bacteroidota</taxon>
        <taxon>Sphingobacteriia</taxon>
        <taxon>Sphingobacteriales</taxon>
        <taxon>Sphingobacteriaceae</taxon>
        <taxon>Mucilaginibacter</taxon>
    </lineage>
</organism>
<evidence type="ECO:0000259" key="1">
    <source>
        <dbReference type="Pfam" id="PF06202"/>
    </source>
</evidence>
<reference evidence="2 3" key="1">
    <citation type="submission" date="2016-10" db="EMBL/GenBank/DDBJ databases">
        <authorList>
            <person name="de Groot N.N."/>
        </authorList>
    </citation>
    <scope>NUCLEOTIDE SEQUENCE [LARGE SCALE GENOMIC DNA]</scope>
    <source>
        <strain evidence="2 3">MP1X4</strain>
    </source>
</reference>
<sequence length="431" mass="48509">MKNIIVTTALIISISITGFAQQGHKLAAQIMADKQLDTVYTKATALLSKGFNAGDGYPQVWIRDFNTFIETSCKVYSRDSIRTNLLTFIRLQQPNGEIVDGYVLKGHVTWNDPNIYTSPNDKSHVGFKNTVETDQETSLIQAIAKYIRVTGDKSILQETIAGKTALQHLEISISYLLKNRYSKKYHLLTGATTQDWGDVQIEGGAVVDVDENTHWAIDIYDNAMFVIALNDMAGFYKTGTERQKWLQLKTTTISSIRKHLWDAKKHKFIPHLYLDKSPFPASFDENKIYFHGGTAVAIEAGILSKNEIRLVNQDMLRNVKLSGAPSIGLTLYPIYPEGIYKNSSSSKPFIYQNGGDWTWFGARMIQQLIRYGFVKEAYEELQPMINRTIKDNGFYEWYGVDGKPNGSAAFKGSAGVLAKAIDQLKEWAKNN</sequence>
<dbReference type="Gene3D" id="1.50.10.10">
    <property type="match status" value="1"/>
</dbReference>
<feature type="domain" description="Glycogen debranching enzyme C-terminal" evidence="1">
    <location>
        <begin position="133"/>
        <end position="387"/>
    </location>
</feature>
<dbReference type="InterPro" id="IPR032790">
    <property type="entry name" value="GDE_C"/>
</dbReference>
<proteinExistence type="predicted"/>
<gene>
    <name evidence="2" type="ORF">SAMN05216490_0995</name>
</gene>
<protein>
    <submittedName>
        <fullName evidence="2">Amylo-alpha-1,6-glucosidase</fullName>
    </submittedName>
</protein>
<accession>A0A1H1RHF9</accession>
<name>A0A1H1RHF9_MUCMA</name>